<keyword evidence="4" id="KW-0067">ATP-binding</keyword>
<keyword evidence="5 7" id="KW-1133">Transmembrane helix</keyword>
<keyword evidence="6 7" id="KW-0472">Membrane</keyword>
<dbReference type="SMART" id="SM00382">
    <property type="entry name" value="AAA"/>
    <property type="match status" value="1"/>
</dbReference>
<dbReference type="GO" id="GO:0016887">
    <property type="term" value="F:ATP hydrolysis activity"/>
    <property type="evidence" value="ECO:0007669"/>
    <property type="project" value="InterPro"/>
</dbReference>
<protein>
    <recommendedName>
        <fullName evidence="12">ABC transporter</fullName>
    </recommendedName>
</protein>
<dbReference type="InterPro" id="IPR036640">
    <property type="entry name" value="ABC1_TM_sf"/>
</dbReference>
<keyword evidence="2 7" id="KW-0812">Transmembrane</keyword>
<dbReference type="AlphaFoldDB" id="A0A1G2CQ75"/>
<evidence type="ECO:0000256" key="7">
    <source>
        <dbReference type="SAM" id="Phobius"/>
    </source>
</evidence>
<keyword evidence="3" id="KW-0547">Nucleotide-binding</keyword>
<dbReference type="Gene3D" id="3.40.50.300">
    <property type="entry name" value="P-loop containing nucleotide triphosphate hydrolases"/>
    <property type="match status" value="1"/>
</dbReference>
<dbReference type="Gene3D" id="1.20.1560.10">
    <property type="entry name" value="ABC transporter type 1, transmembrane domain"/>
    <property type="match status" value="1"/>
</dbReference>
<dbReference type="PANTHER" id="PTHR43394">
    <property type="entry name" value="ATP-DEPENDENT PERMEASE MDL1, MITOCHONDRIAL"/>
    <property type="match status" value="1"/>
</dbReference>
<feature type="transmembrane region" description="Helical" evidence="7">
    <location>
        <begin position="176"/>
        <end position="198"/>
    </location>
</feature>
<dbReference type="SUPFAM" id="SSF90123">
    <property type="entry name" value="ABC transporter transmembrane region"/>
    <property type="match status" value="1"/>
</dbReference>
<gene>
    <name evidence="10" type="ORF">A2604_01960</name>
</gene>
<dbReference type="InterPro" id="IPR003439">
    <property type="entry name" value="ABC_transporter-like_ATP-bd"/>
</dbReference>
<evidence type="ECO:0000259" key="9">
    <source>
        <dbReference type="PROSITE" id="PS50929"/>
    </source>
</evidence>
<accession>A0A1G2CQ75</accession>
<dbReference type="InterPro" id="IPR003593">
    <property type="entry name" value="AAA+_ATPase"/>
</dbReference>
<proteinExistence type="predicted"/>
<feature type="transmembrane region" description="Helical" evidence="7">
    <location>
        <begin position="70"/>
        <end position="88"/>
    </location>
</feature>
<dbReference type="STRING" id="1798656.A2604_01960"/>
<comment type="caution">
    <text evidence="10">The sequence shown here is derived from an EMBL/GenBank/DDBJ whole genome shotgun (WGS) entry which is preliminary data.</text>
</comment>
<dbReference type="FunFam" id="3.40.50.300:FF:000218">
    <property type="entry name" value="Multidrug ABC transporter ATP-binding protein"/>
    <property type="match status" value="1"/>
</dbReference>
<feature type="domain" description="ABC transmembrane type-1" evidence="9">
    <location>
        <begin position="35"/>
        <end position="318"/>
    </location>
</feature>
<dbReference type="Pfam" id="PF00664">
    <property type="entry name" value="ABC_membrane"/>
    <property type="match status" value="1"/>
</dbReference>
<sequence length="592" mass="67258">MGALKDKKIKKSREATREALKEIWEAIKPWKRKVFFGLFLFLITSAISASIPYIYGSVTDMVLRGGKMDTVVWLLGMWLVVSFLRGFFSYKASIIANDVAVLSSNKFIVDYFAYVIKLPMTFHKDKKVGSVSQKIVNAADRGLFDLVENVLFSLLPNLTLFIISLCFLFYTQKNLALVLVLSSLAYIAITLILTRPIIKKEKKNRRIWERVYGFFFDALHNIHNVKLSSNEKYEIGRLQKNFDRATEQNRKLFYLWNKLSFWQGVTFDAGFVAVFAAGVMMMSKGTLTVGQLLMFVGYTSLLTSPLAGLGKQYRTFRQAVVNVGRAMDLKKEKVEDLISGRKMEIKGDFNFEDVSFAYPKKKEFVLKGVSFSVRKGEVVALVGKSGVGKTTLMDLAGKYYLPQVGRVEIDGVDLKKINLQSLREQMAVVPQEVMLFNDTVLNNIRYAKPKASEKEVKEAAKMANAHEFIMKFSKGYRQVVGERGIKLSTGQKQRIAIARAILRNPRILILDEATSALDSESEKLIQEALKKLVEGRTTFIIAHRLSTIQNADKIIVLENGKIAEMGRHEDLMKNPDGIYRNFWELQTARERV</sequence>
<evidence type="ECO:0000256" key="6">
    <source>
        <dbReference type="ARBA" id="ARBA00023136"/>
    </source>
</evidence>
<dbReference type="CDD" id="cd07346">
    <property type="entry name" value="ABC_6TM_exporters"/>
    <property type="match status" value="1"/>
</dbReference>
<evidence type="ECO:0000313" key="11">
    <source>
        <dbReference type="Proteomes" id="UP000177587"/>
    </source>
</evidence>
<comment type="subcellular location">
    <subcellularLocation>
        <location evidence="1">Cell membrane</location>
        <topology evidence="1">Multi-pass membrane protein</topology>
    </subcellularLocation>
</comment>
<feature type="transmembrane region" description="Helical" evidence="7">
    <location>
        <begin position="259"/>
        <end position="282"/>
    </location>
</feature>
<feature type="transmembrane region" description="Helical" evidence="7">
    <location>
        <begin position="34"/>
        <end position="55"/>
    </location>
</feature>
<feature type="transmembrane region" description="Helical" evidence="7">
    <location>
        <begin position="150"/>
        <end position="170"/>
    </location>
</feature>
<dbReference type="InterPro" id="IPR011527">
    <property type="entry name" value="ABC1_TM_dom"/>
</dbReference>
<dbReference type="SUPFAM" id="SSF52540">
    <property type="entry name" value="P-loop containing nucleoside triphosphate hydrolases"/>
    <property type="match status" value="1"/>
</dbReference>
<reference evidence="10 11" key="1">
    <citation type="journal article" date="2016" name="Nat. Commun.">
        <title>Thousands of microbial genomes shed light on interconnected biogeochemical processes in an aquifer system.</title>
        <authorList>
            <person name="Anantharaman K."/>
            <person name="Brown C.T."/>
            <person name="Hug L.A."/>
            <person name="Sharon I."/>
            <person name="Castelle C.J."/>
            <person name="Probst A.J."/>
            <person name="Thomas B.C."/>
            <person name="Singh A."/>
            <person name="Wilkins M.J."/>
            <person name="Karaoz U."/>
            <person name="Brodie E.L."/>
            <person name="Williams K.H."/>
            <person name="Hubbard S.S."/>
            <person name="Banfield J.F."/>
        </authorList>
    </citation>
    <scope>NUCLEOTIDE SEQUENCE [LARGE SCALE GENOMIC DNA]</scope>
</reference>
<dbReference type="PROSITE" id="PS50893">
    <property type="entry name" value="ABC_TRANSPORTER_2"/>
    <property type="match status" value="1"/>
</dbReference>
<dbReference type="PANTHER" id="PTHR43394:SF1">
    <property type="entry name" value="ATP-BINDING CASSETTE SUB-FAMILY B MEMBER 10, MITOCHONDRIAL"/>
    <property type="match status" value="1"/>
</dbReference>
<evidence type="ECO:0000256" key="1">
    <source>
        <dbReference type="ARBA" id="ARBA00004651"/>
    </source>
</evidence>
<dbReference type="GO" id="GO:0005524">
    <property type="term" value="F:ATP binding"/>
    <property type="evidence" value="ECO:0007669"/>
    <property type="project" value="UniProtKB-KW"/>
</dbReference>
<dbReference type="Proteomes" id="UP000177587">
    <property type="component" value="Unassembled WGS sequence"/>
</dbReference>
<evidence type="ECO:0000256" key="4">
    <source>
        <dbReference type="ARBA" id="ARBA00022840"/>
    </source>
</evidence>
<organism evidence="10 11">
    <name type="scientific">Candidatus Liptonbacteria bacterium RIFOXYD1_FULL_36_11</name>
    <dbReference type="NCBI Taxonomy" id="1798656"/>
    <lineage>
        <taxon>Bacteria</taxon>
        <taxon>Candidatus Liptoniibacteriota</taxon>
    </lineage>
</organism>
<evidence type="ECO:0000259" key="8">
    <source>
        <dbReference type="PROSITE" id="PS50893"/>
    </source>
</evidence>
<dbReference type="GO" id="GO:0015421">
    <property type="term" value="F:ABC-type oligopeptide transporter activity"/>
    <property type="evidence" value="ECO:0007669"/>
    <property type="project" value="TreeGrafter"/>
</dbReference>
<evidence type="ECO:0008006" key="12">
    <source>
        <dbReference type="Google" id="ProtNLM"/>
    </source>
</evidence>
<dbReference type="GO" id="GO:0005886">
    <property type="term" value="C:plasma membrane"/>
    <property type="evidence" value="ECO:0007669"/>
    <property type="project" value="UniProtKB-SubCell"/>
</dbReference>
<dbReference type="InterPro" id="IPR039421">
    <property type="entry name" value="Type_1_exporter"/>
</dbReference>
<dbReference type="PROSITE" id="PS50929">
    <property type="entry name" value="ABC_TM1F"/>
    <property type="match status" value="1"/>
</dbReference>
<evidence type="ECO:0000313" key="10">
    <source>
        <dbReference type="EMBL" id="OGZ03342.1"/>
    </source>
</evidence>
<feature type="domain" description="ABC transporter" evidence="8">
    <location>
        <begin position="349"/>
        <end position="584"/>
    </location>
</feature>
<evidence type="ECO:0000256" key="2">
    <source>
        <dbReference type="ARBA" id="ARBA00022692"/>
    </source>
</evidence>
<dbReference type="Pfam" id="PF00005">
    <property type="entry name" value="ABC_tran"/>
    <property type="match status" value="1"/>
</dbReference>
<dbReference type="InterPro" id="IPR027417">
    <property type="entry name" value="P-loop_NTPase"/>
</dbReference>
<evidence type="ECO:0000256" key="5">
    <source>
        <dbReference type="ARBA" id="ARBA00022989"/>
    </source>
</evidence>
<dbReference type="EMBL" id="MHLG01000024">
    <property type="protein sequence ID" value="OGZ03342.1"/>
    <property type="molecule type" value="Genomic_DNA"/>
</dbReference>
<evidence type="ECO:0000256" key="3">
    <source>
        <dbReference type="ARBA" id="ARBA00022741"/>
    </source>
</evidence>
<feature type="transmembrane region" description="Helical" evidence="7">
    <location>
        <begin position="288"/>
        <end position="309"/>
    </location>
</feature>
<name>A0A1G2CQ75_9BACT</name>